<dbReference type="STRING" id="32264.T1KGJ5"/>
<dbReference type="eggNOG" id="ENOG502RY8B">
    <property type="taxonomic scope" value="Eukaryota"/>
</dbReference>
<dbReference type="EnsemblMetazoa" id="tetur11g01020.1">
    <property type="protein sequence ID" value="tetur11g01020.1"/>
    <property type="gene ID" value="tetur11g01020"/>
</dbReference>
<sequence>MVKFCIDCTAQAGSQCILSRNSSKYLWIVFSCKSDAQDCLSKVQIMYPDAIISDPPVDLALSCLEDPYFVESCEEIDENEVPEHNDAVNFDVSDGTDWKMFFRYNSNFIAPMPYYEPTRWSLLYNLFEKLYDLGAKKVIFDGNLYCAHFESDSDYQEAFENLRSRHLEPLESVDAPETRQQKVTMKMNRYSGIPWCLNEHLDLYCLVIKVKSQLHDHFMDIGKYILGNRECIFIKSTPGEIWIGFPDELICENSMKTVDGFIASLKQSSNASMAKPSNKLLESIKFHDLAGDAYDLAFLSSQLEGLKTTPRPQIIERIRMQRMQEQECNESYVSYFTAHGTYDNRWTDYGFPSEQLVKVLVKFSKVIPLAVTVSYEEVYLMYNSWHEAYVASIFIENLRNNEVPYLAAFTGAGVVEQHQIDLRKTSEYYIINDKRKVLDKIVQNKSLVDQSDSDSSTVQSTTDIDVLDEEMKMKLKYSFVITTESDFKFTSGMITIIKMNLVQMGCPVCVDFEDKVWVTVDDLEKGNKAKAKIEKIKFKMLHEYEDDFEVGVVMESLQTILTKVGKMLVNKMMNPKRRARNVYLTSDVFPLGHFNYSYRKAIGMSTSRYCQLTGSFK</sequence>
<dbReference type="AlphaFoldDB" id="T1KGJ5"/>
<reference evidence="1" key="2">
    <citation type="submission" date="2015-06" db="UniProtKB">
        <authorList>
            <consortium name="EnsemblMetazoa"/>
        </authorList>
    </citation>
    <scope>IDENTIFICATION</scope>
</reference>
<keyword evidence="2" id="KW-1185">Reference proteome</keyword>
<organism evidence="1 2">
    <name type="scientific">Tetranychus urticae</name>
    <name type="common">Two-spotted spider mite</name>
    <dbReference type="NCBI Taxonomy" id="32264"/>
    <lineage>
        <taxon>Eukaryota</taxon>
        <taxon>Metazoa</taxon>
        <taxon>Ecdysozoa</taxon>
        <taxon>Arthropoda</taxon>
        <taxon>Chelicerata</taxon>
        <taxon>Arachnida</taxon>
        <taxon>Acari</taxon>
        <taxon>Acariformes</taxon>
        <taxon>Trombidiformes</taxon>
        <taxon>Prostigmata</taxon>
        <taxon>Eleutherengona</taxon>
        <taxon>Raphignathae</taxon>
        <taxon>Tetranychoidea</taxon>
        <taxon>Tetranychidae</taxon>
        <taxon>Tetranychus</taxon>
    </lineage>
</organism>
<reference evidence="2" key="1">
    <citation type="submission" date="2011-08" db="EMBL/GenBank/DDBJ databases">
        <authorList>
            <person name="Rombauts S."/>
        </authorList>
    </citation>
    <scope>NUCLEOTIDE SEQUENCE</scope>
    <source>
        <strain evidence="2">London</strain>
    </source>
</reference>
<dbReference type="Proteomes" id="UP000015104">
    <property type="component" value="Unassembled WGS sequence"/>
</dbReference>
<accession>T1KGJ5</accession>
<proteinExistence type="predicted"/>
<protein>
    <submittedName>
        <fullName evidence="1">Uncharacterized protein</fullName>
    </submittedName>
</protein>
<evidence type="ECO:0000313" key="2">
    <source>
        <dbReference type="Proteomes" id="UP000015104"/>
    </source>
</evidence>
<dbReference type="EMBL" id="CAEY01000067">
    <property type="status" value="NOT_ANNOTATED_CDS"/>
    <property type="molecule type" value="Genomic_DNA"/>
</dbReference>
<dbReference type="HOGENOM" id="CLU_009071_0_0_1"/>
<evidence type="ECO:0000313" key="1">
    <source>
        <dbReference type="EnsemblMetazoa" id="tetur11g01020.1"/>
    </source>
</evidence>
<name>T1KGJ5_TETUR</name>